<dbReference type="EMBL" id="MCFA01000014">
    <property type="protein sequence ID" value="ORY17072.1"/>
    <property type="molecule type" value="Genomic_DNA"/>
</dbReference>
<sequence length="309" mass="34820">MTSRFPTAEEFASFPPPNFVNPETKTSLILGIEIPMSVLATVFIACRFYSRTRIVSALGSDDWIMLAAAIMAVANNILVIVSTTPDIQTGYHLWDFHPEHFFGTMKAGQIGMSMQLIFIVTCSLMKTSVLITYLRIFPSKLNKWFCYTLLAYTIAWMFTGFFIVLFQCSPPETYWMIFKYFHRAKCLNTKAIYYIQGANSTLTDFLIFLWPAKNLMEVKISLRQRITLIAMFSFGLIVCVAASARVYYTWAYLNNYDIFWYAANAYVVMSIEAGVGIACGCLPGCKPLMSQLFPCIFGTTTANSANSGP</sequence>
<feature type="transmembrane region" description="Helical" evidence="6">
    <location>
        <begin position="191"/>
        <end position="210"/>
    </location>
</feature>
<evidence type="ECO:0000256" key="3">
    <source>
        <dbReference type="ARBA" id="ARBA00022989"/>
    </source>
</evidence>
<feature type="transmembrane region" description="Helical" evidence="6">
    <location>
        <begin position="116"/>
        <end position="137"/>
    </location>
</feature>
<evidence type="ECO:0000256" key="2">
    <source>
        <dbReference type="ARBA" id="ARBA00022692"/>
    </source>
</evidence>
<comment type="caution">
    <text evidence="8">The sequence shown here is derived from an EMBL/GenBank/DDBJ whole genome shotgun (WGS) entry which is preliminary data.</text>
</comment>
<keyword evidence="9" id="KW-1185">Reference proteome</keyword>
<dbReference type="STRING" id="1231657.A0A1Y2A3H4"/>
<evidence type="ECO:0000256" key="4">
    <source>
        <dbReference type="ARBA" id="ARBA00023136"/>
    </source>
</evidence>
<dbReference type="InterPro" id="IPR049326">
    <property type="entry name" value="Rhodopsin_dom_fungi"/>
</dbReference>
<evidence type="ECO:0000256" key="5">
    <source>
        <dbReference type="ARBA" id="ARBA00038359"/>
    </source>
</evidence>
<feature type="domain" description="Rhodopsin" evidence="7">
    <location>
        <begin position="47"/>
        <end position="290"/>
    </location>
</feature>
<dbReference type="PANTHER" id="PTHR33048:SF129">
    <property type="entry name" value="INTEGRAL MEMBRANE PROTEIN-RELATED"/>
    <property type="match status" value="1"/>
</dbReference>
<proteinExistence type="inferred from homology"/>
<feature type="transmembrane region" description="Helical" evidence="6">
    <location>
        <begin position="62"/>
        <end position="81"/>
    </location>
</feature>
<comment type="similarity">
    <text evidence="5">Belongs to the SAT4 family.</text>
</comment>
<feature type="transmembrane region" description="Helical" evidence="6">
    <location>
        <begin position="258"/>
        <end position="282"/>
    </location>
</feature>
<dbReference type="AlphaFoldDB" id="A0A1Y2A3H4"/>
<feature type="transmembrane region" description="Helical" evidence="6">
    <location>
        <begin position="144"/>
        <end position="166"/>
    </location>
</feature>
<evidence type="ECO:0000256" key="1">
    <source>
        <dbReference type="ARBA" id="ARBA00004141"/>
    </source>
</evidence>
<evidence type="ECO:0000313" key="8">
    <source>
        <dbReference type="EMBL" id="ORY17072.1"/>
    </source>
</evidence>
<feature type="non-terminal residue" evidence="8">
    <location>
        <position position="309"/>
    </location>
</feature>
<feature type="transmembrane region" description="Helical" evidence="6">
    <location>
        <begin position="28"/>
        <end position="50"/>
    </location>
</feature>
<dbReference type="OrthoDB" id="5401779at2759"/>
<organism evidence="8 9">
    <name type="scientific">Clohesyomyces aquaticus</name>
    <dbReference type="NCBI Taxonomy" id="1231657"/>
    <lineage>
        <taxon>Eukaryota</taxon>
        <taxon>Fungi</taxon>
        <taxon>Dikarya</taxon>
        <taxon>Ascomycota</taxon>
        <taxon>Pezizomycotina</taxon>
        <taxon>Dothideomycetes</taxon>
        <taxon>Pleosporomycetidae</taxon>
        <taxon>Pleosporales</taxon>
        <taxon>Lindgomycetaceae</taxon>
        <taxon>Clohesyomyces</taxon>
    </lineage>
</organism>
<dbReference type="InterPro" id="IPR052337">
    <property type="entry name" value="SAT4-like"/>
</dbReference>
<accession>A0A1Y2A3H4</accession>
<evidence type="ECO:0000259" key="7">
    <source>
        <dbReference type="Pfam" id="PF20684"/>
    </source>
</evidence>
<reference evidence="8 9" key="1">
    <citation type="submission" date="2016-07" db="EMBL/GenBank/DDBJ databases">
        <title>Pervasive Adenine N6-methylation of Active Genes in Fungi.</title>
        <authorList>
            <consortium name="DOE Joint Genome Institute"/>
            <person name="Mondo S.J."/>
            <person name="Dannebaum R.O."/>
            <person name="Kuo R.C."/>
            <person name="Labutti K."/>
            <person name="Haridas S."/>
            <person name="Kuo A."/>
            <person name="Salamov A."/>
            <person name="Ahrendt S.R."/>
            <person name="Lipzen A."/>
            <person name="Sullivan W."/>
            <person name="Andreopoulos W.B."/>
            <person name="Clum A."/>
            <person name="Lindquist E."/>
            <person name="Daum C."/>
            <person name="Ramamoorthy G.K."/>
            <person name="Gryganskyi A."/>
            <person name="Culley D."/>
            <person name="Magnuson J.K."/>
            <person name="James T.Y."/>
            <person name="O'Malley M.A."/>
            <person name="Stajich J.E."/>
            <person name="Spatafora J.W."/>
            <person name="Visel A."/>
            <person name="Grigoriev I.V."/>
        </authorList>
    </citation>
    <scope>NUCLEOTIDE SEQUENCE [LARGE SCALE GENOMIC DNA]</scope>
    <source>
        <strain evidence="8 9">CBS 115471</strain>
    </source>
</reference>
<protein>
    <recommendedName>
        <fullName evidence="7">Rhodopsin domain-containing protein</fullName>
    </recommendedName>
</protein>
<dbReference type="Proteomes" id="UP000193144">
    <property type="component" value="Unassembled WGS sequence"/>
</dbReference>
<name>A0A1Y2A3H4_9PLEO</name>
<comment type="subcellular location">
    <subcellularLocation>
        <location evidence="1">Membrane</location>
        <topology evidence="1">Multi-pass membrane protein</topology>
    </subcellularLocation>
</comment>
<dbReference type="Pfam" id="PF20684">
    <property type="entry name" value="Fung_rhodopsin"/>
    <property type="match status" value="1"/>
</dbReference>
<keyword evidence="4 6" id="KW-0472">Membrane</keyword>
<dbReference type="GO" id="GO:0016020">
    <property type="term" value="C:membrane"/>
    <property type="evidence" value="ECO:0007669"/>
    <property type="project" value="UniProtKB-SubCell"/>
</dbReference>
<dbReference type="PANTHER" id="PTHR33048">
    <property type="entry name" value="PTH11-LIKE INTEGRAL MEMBRANE PROTEIN (AFU_ORTHOLOGUE AFUA_5G11245)"/>
    <property type="match status" value="1"/>
</dbReference>
<evidence type="ECO:0000256" key="6">
    <source>
        <dbReference type="SAM" id="Phobius"/>
    </source>
</evidence>
<keyword evidence="3 6" id="KW-1133">Transmembrane helix</keyword>
<evidence type="ECO:0000313" key="9">
    <source>
        <dbReference type="Proteomes" id="UP000193144"/>
    </source>
</evidence>
<gene>
    <name evidence="8" type="ORF">BCR34DRAFT_451881</name>
</gene>
<keyword evidence="2 6" id="KW-0812">Transmembrane</keyword>
<feature type="transmembrane region" description="Helical" evidence="6">
    <location>
        <begin position="226"/>
        <end position="246"/>
    </location>
</feature>